<evidence type="ECO:0000256" key="2">
    <source>
        <dbReference type="ARBA" id="ARBA00049990"/>
    </source>
</evidence>
<evidence type="ECO:0000259" key="4">
    <source>
        <dbReference type="Pfam" id="PF01068"/>
    </source>
</evidence>
<accession>A0ABT5SU82</accession>
<dbReference type="Pfam" id="PF01068">
    <property type="entry name" value="DNA_ligase_A_M"/>
    <property type="match status" value="1"/>
</dbReference>
<dbReference type="InterPro" id="IPR014145">
    <property type="entry name" value="LigD_pol_dom"/>
</dbReference>
<dbReference type="Proteomes" id="UP001300763">
    <property type="component" value="Unassembled WGS sequence"/>
</dbReference>
<evidence type="ECO:0000313" key="8">
    <source>
        <dbReference type="Proteomes" id="UP001300763"/>
    </source>
</evidence>
<reference evidence="7 8" key="1">
    <citation type="submission" date="2023-02" db="EMBL/GenBank/DDBJ databases">
        <title>Genome sequencing required for Actinomycetospora new species description.</title>
        <authorList>
            <person name="Saimee Y."/>
            <person name="Duangmal K."/>
        </authorList>
    </citation>
    <scope>NUCLEOTIDE SEQUENCE [LARGE SCALE GENOMIC DNA]</scope>
    <source>
        <strain evidence="7 8">DW7H6</strain>
    </source>
</reference>
<dbReference type="EMBL" id="JAQZAO010000003">
    <property type="protein sequence ID" value="MDD7965298.1"/>
    <property type="molecule type" value="Genomic_DNA"/>
</dbReference>
<evidence type="ECO:0000259" key="6">
    <source>
        <dbReference type="Pfam" id="PF21686"/>
    </source>
</evidence>
<feature type="compositionally biased region" description="Basic and acidic residues" evidence="3">
    <location>
        <begin position="12"/>
        <end position="39"/>
    </location>
</feature>
<feature type="region of interest" description="Disordered" evidence="3">
    <location>
        <begin position="1"/>
        <end position="82"/>
    </location>
</feature>
<protein>
    <submittedName>
        <fullName evidence="7">DNA polymerase ligase N-terminal domain-containing protein</fullName>
    </submittedName>
</protein>
<dbReference type="Pfam" id="PF21686">
    <property type="entry name" value="LigD_Prim-Pol"/>
    <property type="match status" value="1"/>
</dbReference>
<keyword evidence="7" id="KW-0436">Ligase</keyword>
<evidence type="ECO:0000256" key="3">
    <source>
        <dbReference type="SAM" id="MobiDB-lite"/>
    </source>
</evidence>
<feature type="compositionally biased region" description="Basic residues" evidence="3">
    <location>
        <begin position="56"/>
        <end position="69"/>
    </location>
</feature>
<gene>
    <name evidence="7" type="ORF">PGB27_08040</name>
</gene>
<dbReference type="NCBIfam" id="TIGR02777">
    <property type="entry name" value="LigD_PE_dom"/>
    <property type="match status" value="1"/>
</dbReference>
<dbReference type="InterPro" id="IPR052171">
    <property type="entry name" value="NHEJ_LigD"/>
</dbReference>
<feature type="compositionally biased region" description="Basic and acidic residues" evidence="3">
    <location>
        <begin position="45"/>
        <end position="55"/>
    </location>
</feature>
<dbReference type="Pfam" id="PF13298">
    <property type="entry name" value="LigD_N"/>
    <property type="match status" value="1"/>
</dbReference>
<comment type="similarity">
    <text evidence="2">In the N-terminal section; belongs to the LigD polymerase family.</text>
</comment>
<keyword evidence="8" id="KW-1185">Reference proteome</keyword>
<dbReference type="Gene3D" id="3.30.1490.70">
    <property type="match status" value="1"/>
</dbReference>
<proteinExistence type="inferred from homology"/>
<dbReference type="SUPFAM" id="SSF56091">
    <property type="entry name" value="DNA ligase/mRNA capping enzyme, catalytic domain"/>
    <property type="match status" value="1"/>
</dbReference>
<evidence type="ECO:0000259" key="5">
    <source>
        <dbReference type="Pfam" id="PF13298"/>
    </source>
</evidence>
<feature type="compositionally biased region" description="Basic and acidic residues" evidence="3">
    <location>
        <begin position="70"/>
        <end position="82"/>
    </location>
</feature>
<sequence length="751" mass="82687">MAPGYPPGPDRVPPRGDRSTSRARASDAPDRRHPADRARVGGRTDVGRGPRAGHDRARRRAADRRRRPGRDRLLPRDRAPRHEHGLVLDGEVVVLDERGRPRPDLLADRAARTAPDERARDEAAVSLYLADVLCVDGDDLRDRPWDERRARLEELGLDAWPRVAVAPATTEAAPAAVLALAREQGLAGVVAKRRDTGYASGRRSSAWVRTLVTPPTRSGDDRLATYRAMRDFAATPEPAGGAPSDATPIFVVQRHRARRLHYDVRLEVDGALASWAVPRGPTLDPAARHMAVRTEDHPMDYAYFEGVIPKGQYGGGDVIVWDRGTWTPARTDDPAAALAAGELHFDLEGEKLRGRFVLVRRRGDGSSSSSNGKEQWVLVHKRDDHAVDGWDPEDHPHSVTSGRTNDEVAAAPTALWVSEAPAEHAEVPLAPDDPAQQAAASDDELAALDALGARGSWTVGGRELALTNLDKVLVPGEAGPPVTKRELIRYHARIAPYLLPYLAGRPVNLHRYPDGTARPGFWQKEVPDHAPGWLRRWRNPEAAPDETQQYFVVDSTPALVWLANYGAIELHPWTSRLPDVHQPTWALIDIDPGPAVGFADVLVLARLYRTALAHVGAEAAPKVTGKRGVQIWVPIADGYTFDDTRAWVEKLSRAVGRTVPQLVSWEWHTDRRRGLARLDYTQNAINKTLVAPFSPRPSPDAPVSMPITWDELDDPDLTPDRWTVRTALDRLADVGDPLRPLLGRAQTLPSL</sequence>
<name>A0ABT5SU82_9PSEU</name>
<dbReference type="Gene3D" id="3.30.470.30">
    <property type="entry name" value="DNA ligase/mRNA capping enzyme"/>
    <property type="match status" value="1"/>
</dbReference>
<feature type="domain" description="ATP-dependent DNA ligase family profile" evidence="4">
    <location>
        <begin position="78"/>
        <end position="208"/>
    </location>
</feature>
<evidence type="ECO:0000256" key="1">
    <source>
        <dbReference type="ARBA" id="ARBA00049981"/>
    </source>
</evidence>
<dbReference type="Gene3D" id="3.90.920.10">
    <property type="entry name" value="DNA primase, PRIM domain"/>
    <property type="match status" value="1"/>
</dbReference>
<organism evidence="7 8">
    <name type="scientific">Actinomycetospora lemnae</name>
    <dbReference type="NCBI Taxonomy" id="3019891"/>
    <lineage>
        <taxon>Bacteria</taxon>
        <taxon>Bacillati</taxon>
        <taxon>Actinomycetota</taxon>
        <taxon>Actinomycetes</taxon>
        <taxon>Pseudonocardiales</taxon>
        <taxon>Pseudonocardiaceae</taxon>
        <taxon>Actinomycetospora</taxon>
    </lineage>
</organism>
<feature type="compositionally biased region" description="Pro residues" evidence="3">
    <location>
        <begin position="1"/>
        <end position="11"/>
    </location>
</feature>
<dbReference type="RefSeq" id="WP_274199840.1">
    <property type="nucleotide sequence ID" value="NZ_JAQZAO010000003.1"/>
</dbReference>
<dbReference type="PANTHER" id="PTHR42705">
    <property type="entry name" value="BIFUNCTIONAL NON-HOMOLOGOUS END JOINING PROTEIN LIGD"/>
    <property type="match status" value="1"/>
</dbReference>
<feature type="domain" description="DNA ligase D polymerase" evidence="6">
    <location>
        <begin position="483"/>
        <end position="737"/>
    </location>
</feature>
<evidence type="ECO:0000313" key="7">
    <source>
        <dbReference type="EMBL" id="MDD7965298.1"/>
    </source>
</evidence>
<comment type="similarity">
    <text evidence="1">In the C-terminal section; belongs to the ATP-dependent DNA ligase family.</text>
</comment>
<comment type="caution">
    <text evidence="7">The sequence shown here is derived from an EMBL/GenBank/DDBJ whole genome shotgun (WGS) entry which is preliminary data.</text>
</comment>
<dbReference type="InterPro" id="IPR014144">
    <property type="entry name" value="LigD_PE_domain"/>
</dbReference>
<dbReference type="PANTHER" id="PTHR42705:SF2">
    <property type="entry name" value="BIFUNCTIONAL NON-HOMOLOGOUS END JOINING PROTEIN LIGD"/>
    <property type="match status" value="1"/>
</dbReference>
<dbReference type="InterPro" id="IPR012310">
    <property type="entry name" value="DNA_ligase_ATP-dep_cent"/>
</dbReference>
<dbReference type="GO" id="GO:0016874">
    <property type="term" value="F:ligase activity"/>
    <property type="evidence" value="ECO:0007669"/>
    <property type="project" value="UniProtKB-KW"/>
</dbReference>
<feature type="domain" description="DNA ligase D 3'-phosphoesterase" evidence="5">
    <location>
        <begin position="253"/>
        <end position="360"/>
    </location>
</feature>